<reference evidence="2" key="1">
    <citation type="journal article" date="2023" name="Nat. Commun.">
        <title>Diploid and tetraploid genomes of Acorus and the evolution of monocots.</title>
        <authorList>
            <person name="Ma L."/>
            <person name="Liu K.W."/>
            <person name="Li Z."/>
            <person name="Hsiao Y.Y."/>
            <person name="Qi Y."/>
            <person name="Fu T."/>
            <person name="Tang G.D."/>
            <person name="Zhang D."/>
            <person name="Sun W.H."/>
            <person name="Liu D.K."/>
            <person name="Li Y."/>
            <person name="Chen G.Z."/>
            <person name="Liu X.D."/>
            <person name="Liao X.Y."/>
            <person name="Jiang Y.T."/>
            <person name="Yu X."/>
            <person name="Hao Y."/>
            <person name="Huang J."/>
            <person name="Zhao X.W."/>
            <person name="Ke S."/>
            <person name="Chen Y.Y."/>
            <person name="Wu W.L."/>
            <person name="Hsu J.L."/>
            <person name="Lin Y.F."/>
            <person name="Huang M.D."/>
            <person name="Li C.Y."/>
            <person name="Huang L."/>
            <person name="Wang Z.W."/>
            <person name="Zhao X."/>
            <person name="Zhong W.Y."/>
            <person name="Peng D.H."/>
            <person name="Ahmad S."/>
            <person name="Lan S."/>
            <person name="Zhang J.S."/>
            <person name="Tsai W.C."/>
            <person name="Van de Peer Y."/>
            <person name="Liu Z.J."/>
        </authorList>
    </citation>
    <scope>NUCLEOTIDE SEQUENCE</scope>
    <source>
        <strain evidence="2">CP</strain>
    </source>
</reference>
<protein>
    <submittedName>
        <fullName evidence="2">Uncharacterized protein</fullName>
    </submittedName>
</protein>
<gene>
    <name evidence="2" type="ORF">QJS10_CPB20g01252</name>
</gene>
<evidence type="ECO:0000313" key="2">
    <source>
        <dbReference type="EMBL" id="KAK1286173.1"/>
    </source>
</evidence>
<comment type="caution">
    <text evidence="2">The sequence shown here is derived from an EMBL/GenBank/DDBJ whole genome shotgun (WGS) entry which is preliminary data.</text>
</comment>
<reference evidence="2" key="2">
    <citation type="submission" date="2023-06" db="EMBL/GenBank/DDBJ databases">
        <authorList>
            <person name="Ma L."/>
            <person name="Liu K.-W."/>
            <person name="Li Z."/>
            <person name="Hsiao Y.-Y."/>
            <person name="Qi Y."/>
            <person name="Fu T."/>
            <person name="Tang G."/>
            <person name="Zhang D."/>
            <person name="Sun W.-H."/>
            <person name="Liu D.-K."/>
            <person name="Li Y."/>
            <person name="Chen G.-Z."/>
            <person name="Liu X.-D."/>
            <person name="Liao X.-Y."/>
            <person name="Jiang Y.-T."/>
            <person name="Yu X."/>
            <person name="Hao Y."/>
            <person name="Huang J."/>
            <person name="Zhao X.-W."/>
            <person name="Ke S."/>
            <person name="Chen Y.-Y."/>
            <person name="Wu W.-L."/>
            <person name="Hsu J.-L."/>
            <person name="Lin Y.-F."/>
            <person name="Huang M.-D."/>
            <person name="Li C.-Y."/>
            <person name="Huang L."/>
            <person name="Wang Z.-W."/>
            <person name="Zhao X."/>
            <person name="Zhong W.-Y."/>
            <person name="Peng D.-H."/>
            <person name="Ahmad S."/>
            <person name="Lan S."/>
            <person name="Zhang J.-S."/>
            <person name="Tsai W.-C."/>
            <person name="Van De Peer Y."/>
            <person name="Liu Z.-J."/>
        </authorList>
    </citation>
    <scope>NUCLEOTIDE SEQUENCE</scope>
    <source>
        <strain evidence="2">CP</strain>
        <tissue evidence="2">Leaves</tissue>
    </source>
</reference>
<accession>A0AAV9CCY1</accession>
<organism evidence="2 3">
    <name type="scientific">Acorus calamus</name>
    <name type="common">Sweet flag</name>
    <dbReference type="NCBI Taxonomy" id="4465"/>
    <lineage>
        <taxon>Eukaryota</taxon>
        <taxon>Viridiplantae</taxon>
        <taxon>Streptophyta</taxon>
        <taxon>Embryophyta</taxon>
        <taxon>Tracheophyta</taxon>
        <taxon>Spermatophyta</taxon>
        <taxon>Magnoliopsida</taxon>
        <taxon>Liliopsida</taxon>
        <taxon>Acoraceae</taxon>
        <taxon>Acorus</taxon>
    </lineage>
</organism>
<proteinExistence type="predicted"/>
<name>A0AAV9CCY1_ACOCL</name>
<evidence type="ECO:0000313" key="3">
    <source>
        <dbReference type="Proteomes" id="UP001180020"/>
    </source>
</evidence>
<dbReference type="EMBL" id="JAUJYO010000020">
    <property type="protein sequence ID" value="KAK1286173.1"/>
    <property type="molecule type" value="Genomic_DNA"/>
</dbReference>
<feature type="compositionally biased region" description="Low complexity" evidence="1">
    <location>
        <begin position="1"/>
        <end position="16"/>
    </location>
</feature>
<evidence type="ECO:0000256" key="1">
    <source>
        <dbReference type="SAM" id="MobiDB-lite"/>
    </source>
</evidence>
<feature type="region of interest" description="Disordered" evidence="1">
    <location>
        <begin position="1"/>
        <end position="33"/>
    </location>
</feature>
<sequence length="95" mass="10725">MTGSMNNSSGMPSSGPFVRHQTPRHSGASVIDSDERFMDHETSELFARLQAQEKEILLLRDQIADACIKELHLLNEKHALESKISDLRKACKNFE</sequence>
<dbReference type="AlphaFoldDB" id="A0AAV9CCY1"/>
<keyword evidence="3" id="KW-1185">Reference proteome</keyword>
<dbReference type="Proteomes" id="UP001180020">
    <property type="component" value="Unassembled WGS sequence"/>
</dbReference>